<comment type="subcellular location">
    <subcellularLocation>
        <location evidence="1 8">Cytoplasm</location>
    </subcellularLocation>
</comment>
<evidence type="ECO:0000259" key="9">
    <source>
        <dbReference type="SMART" id="SM00977"/>
    </source>
</evidence>
<dbReference type="HAMAP" id="MF_01161">
    <property type="entry name" value="tRNA_Ile_lys_synt"/>
    <property type="match status" value="1"/>
</dbReference>
<dbReference type="InterPro" id="IPR012795">
    <property type="entry name" value="tRNA_Ile_lys_synt_N"/>
</dbReference>
<comment type="domain">
    <text evidence="8">The N-terminal region contains the highly conserved SGGXDS motif, predicted to be a P-loop motif involved in ATP binding.</text>
</comment>
<dbReference type="SMART" id="SM00977">
    <property type="entry name" value="TilS_C"/>
    <property type="match status" value="1"/>
</dbReference>
<comment type="catalytic activity">
    <reaction evidence="7 8">
        <text>cytidine(34) in tRNA(Ile2) + L-lysine + ATP = lysidine(34) in tRNA(Ile2) + AMP + diphosphate + H(+)</text>
        <dbReference type="Rhea" id="RHEA:43744"/>
        <dbReference type="Rhea" id="RHEA-COMP:10625"/>
        <dbReference type="Rhea" id="RHEA-COMP:10670"/>
        <dbReference type="ChEBI" id="CHEBI:15378"/>
        <dbReference type="ChEBI" id="CHEBI:30616"/>
        <dbReference type="ChEBI" id="CHEBI:32551"/>
        <dbReference type="ChEBI" id="CHEBI:33019"/>
        <dbReference type="ChEBI" id="CHEBI:82748"/>
        <dbReference type="ChEBI" id="CHEBI:83665"/>
        <dbReference type="ChEBI" id="CHEBI:456215"/>
        <dbReference type="EC" id="6.3.4.19"/>
    </reaction>
</comment>
<evidence type="ECO:0000256" key="2">
    <source>
        <dbReference type="ARBA" id="ARBA00022490"/>
    </source>
</evidence>
<dbReference type="Pfam" id="PF01171">
    <property type="entry name" value="ATP_bind_3"/>
    <property type="match status" value="1"/>
</dbReference>
<evidence type="ECO:0000256" key="6">
    <source>
        <dbReference type="ARBA" id="ARBA00022840"/>
    </source>
</evidence>
<dbReference type="GO" id="GO:0005524">
    <property type="term" value="F:ATP binding"/>
    <property type="evidence" value="ECO:0007669"/>
    <property type="project" value="UniProtKB-UniRule"/>
</dbReference>
<dbReference type="NCBIfam" id="TIGR02433">
    <property type="entry name" value="lysidine_TilS_C"/>
    <property type="match status" value="1"/>
</dbReference>
<dbReference type="PANTHER" id="PTHR43033">
    <property type="entry name" value="TRNA(ILE)-LYSIDINE SYNTHASE-RELATED"/>
    <property type="match status" value="1"/>
</dbReference>
<comment type="function">
    <text evidence="8">Ligates lysine onto the cytidine present at position 34 of the AUA codon-specific tRNA(Ile) that contains the anticodon CAU, in an ATP-dependent manner. Cytidine is converted to lysidine, thus changing the amino acid specificity of the tRNA from methionine to isoleucine.</text>
</comment>
<dbReference type="Pfam" id="PF11734">
    <property type="entry name" value="TilS_C"/>
    <property type="match status" value="1"/>
</dbReference>
<accession>A0A1B9Y0C9</accession>
<keyword evidence="6 8" id="KW-0067">ATP-binding</keyword>
<dbReference type="GO" id="GO:0032267">
    <property type="term" value="F:tRNA(Ile)-lysidine synthase activity"/>
    <property type="evidence" value="ECO:0007669"/>
    <property type="project" value="UniProtKB-EC"/>
</dbReference>
<feature type="binding site" evidence="8">
    <location>
        <begin position="26"/>
        <end position="31"/>
    </location>
    <ligand>
        <name>ATP</name>
        <dbReference type="ChEBI" id="CHEBI:30616"/>
    </ligand>
</feature>
<organism evidence="10 11">
    <name type="scientific">Tenacibaculum soleae</name>
    <dbReference type="NCBI Taxonomy" id="447689"/>
    <lineage>
        <taxon>Bacteria</taxon>
        <taxon>Pseudomonadati</taxon>
        <taxon>Bacteroidota</taxon>
        <taxon>Flavobacteriia</taxon>
        <taxon>Flavobacteriales</taxon>
        <taxon>Flavobacteriaceae</taxon>
        <taxon>Tenacibaculum</taxon>
    </lineage>
</organism>
<evidence type="ECO:0000256" key="8">
    <source>
        <dbReference type="HAMAP-Rule" id="MF_01161"/>
    </source>
</evidence>
<evidence type="ECO:0000256" key="4">
    <source>
        <dbReference type="ARBA" id="ARBA00022694"/>
    </source>
</evidence>
<dbReference type="InterPro" id="IPR012094">
    <property type="entry name" value="tRNA_Ile_lys_synt"/>
</dbReference>
<gene>
    <name evidence="8" type="primary">tilS</name>
    <name evidence="10" type="ORF">BA195_00760</name>
</gene>
<comment type="similarity">
    <text evidence="8">Belongs to the tRNA(Ile)-lysidine synthase family.</text>
</comment>
<protein>
    <recommendedName>
        <fullName evidence="8">tRNA(Ile)-lysidine synthase</fullName>
        <ecNumber evidence="8">6.3.4.19</ecNumber>
    </recommendedName>
    <alternativeName>
        <fullName evidence="8">tRNA(Ile)-2-lysyl-cytidine synthase</fullName>
    </alternativeName>
    <alternativeName>
        <fullName evidence="8">tRNA(Ile)-lysidine synthetase</fullName>
    </alternativeName>
</protein>
<feature type="domain" description="Lysidine-tRNA(Ile) synthetase C-terminal" evidence="9">
    <location>
        <begin position="362"/>
        <end position="435"/>
    </location>
</feature>
<dbReference type="Proteomes" id="UP000093186">
    <property type="component" value="Unassembled WGS sequence"/>
</dbReference>
<proteinExistence type="inferred from homology"/>
<evidence type="ECO:0000256" key="7">
    <source>
        <dbReference type="ARBA" id="ARBA00048539"/>
    </source>
</evidence>
<keyword evidence="4 8" id="KW-0819">tRNA processing</keyword>
<dbReference type="CDD" id="cd01992">
    <property type="entry name" value="TilS_N"/>
    <property type="match status" value="1"/>
</dbReference>
<dbReference type="InterPro" id="IPR014729">
    <property type="entry name" value="Rossmann-like_a/b/a_fold"/>
</dbReference>
<keyword evidence="5 8" id="KW-0547">Nucleotide-binding</keyword>
<evidence type="ECO:0000256" key="3">
    <source>
        <dbReference type="ARBA" id="ARBA00022598"/>
    </source>
</evidence>
<dbReference type="NCBIfam" id="TIGR02432">
    <property type="entry name" value="lysidine_TilS_N"/>
    <property type="match status" value="1"/>
</dbReference>
<dbReference type="PANTHER" id="PTHR43033:SF1">
    <property type="entry name" value="TRNA(ILE)-LYSIDINE SYNTHASE-RELATED"/>
    <property type="match status" value="1"/>
</dbReference>
<dbReference type="InterPro" id="IPR012796">
    <property type="entry name" value="Lysidine-tRNA-synth_C"/>
</dbReference>
<keyword evidence="2 8" id="KW-0963">Cytoplasm</keyword>
<dbReference type="Gene3D" id="3.40.50.620">
    <property type="entry name" value="HUPs"/>
    <property type="match status" value="1"/>
</dbReference>
<comment type="caution">
    <text evidence="10">The sequence shown here is derived from an EMBL/GenBank/DDBJ whole genome shotgun (WGS) entry which is preliminary data.</text>
</comment>
<dbReference type="EC" id="6.3.4.19" evidence="8"/>
<dbReference type="SUPFAM" id="SSF56037">
    <property type="entry name" value="PheT/TilS domain"/>
    <property type="match status" value="1"/>
</dbReference>
<sequence>MLETFENHINKKFPFFKEKKLLIAISGGIDSVVLTHLLQQLNYTIHLAHCNFQLRGKQSDLDENFIKQLGKQLNIDVFSTRFETTDYSKKNKLSTQIAARQLRYDWFNKLVTEHNFDYILTAHHADDNLETFLINLTRGTGLDGLTGIPEVNRNIVRPFLPFSRKEIHQYALNNDIKWREDASNSETKYLRNKIRHQILPVLKEINPNILKTHAKTTSFLKQSQQIVIDKTNDISKKVLSEQGELLKINITELLKLPNPKPYLYQLLKEYNFTEWDDVYHLIHAQSGKKIVTKSHTLLKDRDFLLLLPTNKHKKTDNQVVTINKGKNQITNPIHLLFENALDKTIIDINSIFVDKNLLNYPLIVRKWKTGDYFYPTGMQGKKKISKYFKDEKMSIFDKKNTWLLCSNDNKIIWIVGKRQDRRFLNSDKTTKLLRITNYKQPLIN</sequence>
<keyword evidence="3 8" id="KW-0436">Ligase</keyword>
<evidence type="ECO:0000256" key="1">
    <source>
        <dbReference type="ARBA" id="ARBA00004496"/>
    </source>
</evidence>
<evidence type="ECO:0000313" key="10">
    <source>
        <dbReference type="EMBL" id="OCK43267.1"/>
    </source>
</evidence>
<name>A0A1B9Y0C9_9FLAO</name>
<reference evidence="10 11" key="1">
    <citation type="submission" date="2016-06" db="EMBL/GenBank/DDBJ databases">
        <title>Draft Genome Sequence of Tenacibaculum soleae UCD-KL19.</title>
        <authorList>
            <person name="Eisen J.A."/>
            <person name="Coil D.A."/>
            <person name="Lujan K.M."/>
        </authorList>
    </citation>
    <scope>NUCLEOTIDE SEQUENCE [LARGE SCALE GENOMIC DNA]</scope>
    <source>
        <strain evidence="10 11">UCD-KL19</strain>
    </source>
</reference>
<dbReference type="RefSeq" id="WP_068701443.1">
    <property type="nucleotide sequence ID" value="NZ_MAKX01000001.1"/>
</dbReference>
<dbReference type="EMBL" id="MAKX01000001">
    <property type="protein sequence ID" value="OCK43267.1"/>
    <property type="molecule type" value="Genomic_DNA"/>
</dbReference>
<dbReference type="OrthoDB" id="9807403at2"/>
<dbReference type="GO" id="GO:0005737">
    <property type="term" value="C:cytoplasm"/>
    <property type="evidence" value="ECO:0007669"/>
    <property type="project" value="UniProtKB-SubCell"/>
</dbReference>
<evidence type="ECO:0000313" key="11">
    <source>
        <dbReference type="Proteomes" id="UP000093186"/>
    </source>
</evidence>
<dbReference type="SUPFAM" id="SSF52402">
    <property type="entry name" value="Adenine nucleotide alpha hydrolases-like"/>
    <property type="match status" value="1"/>
</dbReference>
<dbReference type="STRING" id="447689.BA195_00760"/>
<dbReference type="GO" id="GO:0006400">
    <property type="term" value="P:tRNA modification"/>
    <property type="evidence" value="ECO:0007669"/>
    <property type="project" value="UniProtKB-UniRule"/>
</dbReference>
<dbReference type="InterPro" id="IPR011063">
    <property type="entry name" value="TilS/TtcA_N"/>
</dbReference>
<dbReference type="AlphaFoldDB" id="A0A1B9Y0C9"/>
<keyword evidence="11" id="KW-1185">Reference proteome</keyword>
<evidence type="ECO:0000256" key="5">
    <source>
        <dbReference type="ARBA" id="ARBA00022741"/>
    </source>
</evidence>